<keyword evidence="3" id="KW-0378">Hydrolase</keyword>
<dbReference type="Pfam" id="PF00135">
    <property type="entry name" value="COesterase"/>
    <property type="match status" value="1"/>
</dbReference>
<name>I1YD26_PANCT</name>
<dbReference type="AlphaFoldDB" id="I1YD26"/>
<dbReference type="InterPro" id="IPR029058">
    <property type="entry name" value="AB_hydrolase_fold"/>
</dbReference>
<keyword evidence="2" id="KW-0719">Serine esterase</keyword>
<protein>
    <submittedName>
        <fullName evidence="7">Esterase 6</fullName>
    </submittedName>
</protein>
<accession>I1YD26</accession>
<proteinExistence type="evidence at transcript level"/>
<dbReference type="OrthoDB" id="3200163at2759"/>
<dbReference type="GO" id="GO:0019695">
    <property type="term" value="P:choline metabolic process"/>
    <property type="evidence" value="ECO:0007669"/>
    <property type="project" value="TreeGrafter"/>
</dbReference>
<dbReference type="Gene3D" id="3.40.50.1820">
    <property type="entry name" value="alpha/beta hydrolase"/>
    <property type="match status" value="1"/>
</dbReference>
<dbReference type="InterPro" id="IPR050654">
    <property type="entry name" value="AChE-related_enzymes"/>
</dbReference>
<evidence type="ECO:0000256" key="5">
    <source>
        <dbReference type="SAM" id="SignalP"/>
    </source>
</evidence>
<dbReference type="InterPro" id="IPR002018">
    <property type="entry name" value="CarbesteraseB"/>
</dbReference>
<evidence type="ECO:0000256" key="1">
    <source>
        <dbReference type="ARBA" id="ARBA00005964"/>
    </source>
</evidence>
<comment type="similarity">
    <text evidence="1">Belongs to the type-B carboxylesterase/lipase family.</text>
</comment>
<dbReference type="GO" id="GO:0006581">
    <property type="term" value="P:acetylcholine catabolic process"/>
    <property type="evidence" value="ECO:0007669"/>
    <property type="project" value="TreeGrafter"/>
</dbReference>
<feature type="domain" description="Carboxylesterase type B" evidence="6">
    <location>
        <begin position="37"/>
        <end position="531"/>
    </location>
</feature>
<evidence type="ECO:0000256" key="4">
    <source>
        <dbReference type="ARBA" id="ARBA00023180"/>
    </source>
</evidence>
<keyword evidence="4" id="KW-0325">Glycoprotein</keyword>
<dbReference type="PANTHER" id="PTHR43918:SF4">
    <property type="entry name" value="CARBOXYLIC ESTER HYDROLASE"/>
    <property type="match status" value="1"/>
</dbReference>
<dbReference type="GO" id="GO:0005886">
    <property type="term" value="C:plasma membrane"/>
    <property type="evidence" value="ECO:0007669"/>
    <property type="project" value="TreeGrafter"/>
</dbReference>
<keyword evidence="5" id="KW-0732">Signal</keyword>
<feature type="chain" id="PRO_5003654565" evidence="5">
    <location>
        <begin position="21"/>
        <end position="568"/>
    </location>
</feature>
<dbReference type="ESTHER" id="9acar-i1yd26">
    <property type="family name" value="Cholinesterase-like"/>
</dbReference>
<evidence type="ECO:0000313" key="7">
    <source>
        <dbReference type="EMBL" id="AFI99935.1"/>
    </source>
</evidence>
<dbReference type="EMBL" id="JQ951937">
    <property type="protein sequence ID" value="AFI99935.1"/>
    <property type="molecule type" value="mRNA"/>
</dbReference>
<organism evidence="7">
    <name type="scientific">Panonychus citri</name>
    <name type="common">Citrus red mite</name>
    <name type="synonym">Tetranychus citri</name>
    <dbReference type="NCBI Taxonomy" id="50023"/>
    <lineage>
        <taxon>Eukaryota</taxon>
        <taxon>Metazoa</taxon>
        <taxon>Ecdysozoa</taxon>
        <taxon>Arthropoda</taxon>
        <taxon>Chelicerata</taxon>
        <taxon>Arachnida</taxon>
        <taxon>Acari</taxon>
        <taxon>Acariformes</taxon>
        <taxon>Trombidiformes</taxon>
        <taxon>Prostigmata</taxon>
        <taxon>Eleutherengona</taxon>
        <taxon>Raphignathae</taxon>
        <taxon>Tetranychoidea</taxon>
        <taxon>Tetranychidae</taxon>
        <taxon>Panonychus</taxon>
    </lineage>
</organism>
<evidence type="ECO:0000256" key="3">
    <source>
        <dbReference type="ARBA" id="ARBA00022801"/>
    </source>
</evidence>
<evidence type="ECO:0000259" key="6">
    <source>
        <dbReference type="Pfam" id="PF00135"/>
    </source>
</evidence>
<dbReference type="SUPFAM" id="SSF53474">
    <property type="entry name" value="alpha/beta-Hydrolases"/>
    <property type="match status" value="1"/>
</dbReference>
<reference evidence="7" key="1">
    <citation type="submission" date="2012-04" db="EMBL/GenBank/DDBJ databases">
        <title>Molecular characterization and functional analysis of esterases in Panonychus citri.</title>
        <authorList>
            <person name="Zhang K."/>
            <person name="Ding T.B."/>
            <person name="Niu J.Z."/>
            <person name="Dou W."/>
            <person name="Wang J.J."/>
        </authorList>
    </citation>
    <scope>NUCLEOTIDE SEQUENCE</scope>
</reference>
<dbReference type="GO" id="GO:0005615">
    <property type="term" value="C:extracellular space"/>
    <property type="evidence" value="ECO:0007669"/>
    <property type="project" value="TreeGrafter"/>
</dbReference>
<dbReference type="PANTHER" id="PTHR43918">
    <property type="entry name" value="ACETYLCHOLINESTERASE"/>
    <property type="match status" value="1"/>
</dbReference>
<sequence>MLIFLLVFCVFSLLPINVSGYHHPHRYYNKTHEGKLTVTIPWSTVIGKQERILGRPIGVFLGIPYAKPPVGQLRFIKPVPLDPHDGEYNATFFRPPCPQPPNVNTNYPETSENCLYLNVWTPVISSSLASNHIESSSLKPVIIYIYGGGFNKGSVHEKRHQGDILSSLSDTVVVTVNHRLSIFGFGYSGTESIPGNIGIYDLIQSLEWVNQNIEHFGGNPKAVTIFGACSGAMAASAFILSPIVDAKLIDKVYLASSVISPHSAIRTQEETFNLTRTVAEIVGCGNADDPEATKLTDQQVDCMRGIDAQVLMNASFSDPVMNQLSYKETPPFVMIYNTTLLPIPPDQLVLEKYPRRRVPILFGNEQNEDEIFTKLWPASIEEAKKMLNYMIMRTYPNTTEEQVETVFKYYFDKVEDYNVMEIKGALSLAAGDYLHHCPLLLYTESWTKNGQITHGYLDAYVMDGFNKSERLFGTKHGDATYQILGKAYHEYDTFSDRDRRVTRQMIKFIKSFAYGQRLNWPPMLTDSSKSVLPPKWRLTKTMDTKNIYSDPKDDICHLWGEIRQLVVG</sequence>
<feature type="signal peptide" evidence="5">
    <location>
        <begin position="1"/>
        <end position="20"/>
    </location>
</feature>
<evidence type="ECO:0000256" key="2">
    <source>
        <dbReference type="ARBA" id="ARBA00022487"/>
    </source>
</evidence>
<dbReference type="GO" id="GO:0003990">
    <property type="term" value="F:acetylcholinesterase activity"/>
    <property type="evidence" value="ECO:0007669"/>
    <property type="project" value="TreeGrafter"/>
</dbReference>